<feature type="non-terminal residue" evidence="1">
    <location>
        <position position="1"/>
    </location>
</feature>
<accession>A0A093FLW2</accession>
<evidence type="ECO:0000313" key="1">
    <source>
        <dbReference type="EMBL" id="KFV55294.1"/>
    </source>
</evidence>
<dbReference type="Proteomes" id="UP000054190">
    <property type="component" value="Unassembled WGS sequence"/>
</dbReference>
<protein>
    <submittedName>
        <fullName evidence="1">Uncharacterized protein</fullName>
    </submittedName>
</protein>
<organism evidence="1 2">
    <name type="scientific">Tyto alba</name>
    <name type="common">Barn owl</name>
    <dbReference type="NCBI Taxonomy" id="56313"/>
    <lineage>
        <taxon>Eukaryota</taxon>
        <taxon>Metazoa</taxon>
        <taxon>Chordata</taxon>
        <taxon>Craniata</taxon>
        <taxon>Vertebrata</taxon>
        <taxon>Euteleostomi</taxon>
        <taxon>Archelosauria</taxon>
        <taxon>Archosauria</taxon>
        <taxon>Dinosauria</taxon>
        <taxon>Saurischia</taxon>
        <taxon>Theropoda</taxon>
        <taxon>Coelurosauria</taxon>
        <taxon>Aves</taxon>
        <taxon>Neognathae</taxon>
        <taxon>Neoaves</taxon>
        <taxon>Telluraves</taxon>
        <taxon>Strigiformes</taxon>
        <taxon>Tytonidae</taxon>
        <taxon>Tyto</taxon>
    </lineage>
</organism>
<dbReference type="AlphaFoldDB" id="A0A093FLW2"/>
<keyword evidence="2" id="KW-1185">Reference proteome</keyword>
<proteinExistence type="predicted"/>
<dbReference type="EMBL" id="KK392230">
    <property type="protein sequence ID" value="KFV55294.1"/>
    <property type="molecule type" value="Genomic_DNA"/>
</dbReference>
<gene>
    <name evidence="1" type="ORF">N341_09455</name>
</gene>
<feature type="non-terminal residue" evidence="1">
    <location>
        <position position="73"/>
    </location>
</feature>
<reference evidence="1 2" key="1">
    <citation type="submission" date="2014-04" db="EMBL/GenBank/DDBJ databases">
        <title>Genome evolution of avian class.</title>
        <authorList>
            <person name="Zhang G."/>
            <person name="Li C."/>
        </authorList>
    </citation>
    <scope>NUCLEOTIDE SEQUENCE [LARGE SCALE GENOMIC DNA]</scope>
    <source>
        <strain evidence="1">BGI_N341</strain>
    </source>
</reference>
<name>A0A093FLW2_TYTAL</name>
<evidence type="ECO:0000313" key="2">
    <source>
        <dbReference type="Proteomes" id="UP000054190"/>
    </source>
</evidence>
<sequence length="73" mass="7638">ATPTLLFEPDDLRVGAEAVPGSAVVNGLEIGPDDVADGQRGDDAFIRADRLHRVAPRGPRLQDVLLPGPSLPS</sequence>